<feature type="compositionally biased region" description="Basic and acidic residues" evidence="11">
    <location>
        <begin position="772"/>
        <end position="783"/>
    </location>
</feature>
<evidence type="ECO:0000256" key="2">
    <source>
        <dbReference type="ARBA" id="ARBA00004496"/>
    </source>
</evidence>
<dbReference type="GO" id="GO:0003682">
    <property type="term" value="F:chromatin binding"/>
    <property type="evidence" value="ECO:0007669"/>
    <property type="project" value="TreeGrafter"/>
</dbReference>
<dbReference type="GO" id="GO:0000796">
    <property type="term" value="C:condensin complex"/>
    <property type="evidence" value="ECO:0007669"/>
    <property type="project" value="InterPro"/>
</dbReference>
<dbReference type="InterPro" id="IPR022816">
    <property type="entry name" value="Condensin_barren_su2"/>
</dbReference>
<keyword evidence="5" id="KW-0158">Chromosome</keyword>
<comment type="subcellular location">
    <subcellularLocation>
        <location evidence="1">Chromosome</location>
    </subcellularLocation>
    <subcellularLocation>
        <location evidence="2">Cytoplasm</location>
    </subcellularLocation>
</comment>
<dbReference type="Proteomes" id="UP000824469">
    <property type="component" value="Unassembled WGS sequence"/>
</dbReference>
<feature type="region of interest" description="Disordered" evidence="11">
    <location>
        <begin position="81"/>
        <end position="101"/>
    </location>
</feature>
<keyword evidence="9" id="KW-0226">DNA condensation</keyword>
<feature type="region of interest" description="Disordered" evidence="11">
    <location>
        <begin position="1"/>
        <end position="54"/>
    </location>
</feature>
<evidence type="ECO:0000256" key="3">
    <source>
        <dbReference type="ARBA" id="ARBA00009471"/>
    </source>
</evidence>
<feature type="compositionally biased region" description="Basic residues" evidence="11">
    <location>
        <begin position="1"/>
        <end position="14"/>
    </location>
</feature>
<evidence type="ECO:0000256" key="5">
    <source>
        <dbReference type="ARBA" id="ARBA00022454"/>
    </source>
</evidence>
<feature type="compositionally biased region" description="Basic and acidic residues" evidence="11">
    <location>
        <begin position="45"/>
        <end position="54"/>
    </location>
</feature>
<proteinExistence type="inferred from homology"/>
<evidence type="ECO:0000313" key="12">
    <source>
        <dbReference type="EMBL" id="KAH9320861.1"/>
    </source>
</evidence>
<dbReference type="GO" id="GO:0007076">
    <property type="term" value="P:mitotic chromosome condensation"/>
    <property type="evidence" value="ECO:0007669"/>
    <property type="project" value="InterPro"/>
</dbReference>
<keyword evidence="7" id="KW-0132">Cell division</keyword>
<dbReference type="PANTHER" id="PTHR13108:SF9">
    <property type="entry name" value="CONDENSIN COMPLEX SUBUNIT 2"/>
    <property type="match status" value="1"/>
</dbReference>
<evidence type="ECO:0000256" key="11">
    <source>
        <dbReference type="SAM" id="MobiDB-lite"/>
    </source>
</evidence>
<evidence type="ECO:0000256" key="9">
    <source>
        <dbReference type="ARBA" id="ARBA00023067"/>
    </source>
</evidence>
<reference evidence="12 13" key="1">
    <citation type="journal article" date="2021" name="Nat. Plants">
        <title>The Taxus genome provides insights into paclitaxel biosynthesis.</title>
        <authorList>
            <person name="Xiong X."/>
            <person name="Gou J."/>
            <person name="Liao Q."/>
            <person name="Li Y."/>
            <person name="Zhou Q."/>
            <person name="Bi G."/>
            <person name="Li C."/>
            <person name="Du R."/>
            <person name="Wang X."/>
            <person name="Sun T."/>
            <person name="Guo L."/>
            <person name="Liang H."/>
            <person name="Lu P."/>
            <person name="Wu Y."/>
            <person name="Zhang Z."/>
            <person name="Ro D.K."/>
            <person name="Shang Y."/>
            <person name="Huang S."/>
            <person name="Yan J."/>
        </authorList>
    </citation>
    <scope>NUCLEOTIDE SEQUENCE [LARGE SCALE GENOMIC DNA]</scope>
    <source>
        <strain evidence="12">Ta-2019</strain>
    </source>
</reference>
<dbReference type="Pfam" id="PF05786">
    <property type="entry name" value="Cnd2"/>
    <property type="match status" value="2"/>
</dbReference>
<dbReference type="OMA" id="FRKTCAD"/>
<dbReference type="AlphaFoldDB" id="A0AA38GD29"/>
<evidence type="ECO:0000256" key="1">
    <source>
        <dbReference type="ARBA" id="ARBA00004286"/>
    </source>
</evidence>
<comment type="caution">
    <text evidence="12">The sequence shown here is derived from an EMBL/GenBank/DDBJ whole genome shotgun (WGS) entry which is preliminary data.</text>
</comment>
<feature type="region of interest" description="Disordered" evidence="11">
    <location>
        <begin position="475"/>
        <end position="496"/>
    </location>
</feature>
<dbReference type="GO" id="GO:0051301">
    <property type="term" value="P:cell division"/>
    <property type="evidence" value="ECO:0007669"/>
    <property type="project" value="UniProtKB-KW"/>
</dbReference>
<keyword evidence="10" id="KW-0131">Cell cycle</keyword>
<evidence type="ECO:0000256" key="4">
    <source>
        <dbReference type="ARBA" id="ARBA00016065"/>
    </source>
</evidence>
<feature type="region of interest" description="Disordered" evidence="11">
    <location>
        <begin position="760"/>
        <end position="783"/>
    </location>
</feature>
<organism evidence="12 13">
    <name type="scientific">Taxus chinensis</name>
    <name type="common">Chinese yew</name>
    <name type="synonym">Taxus wallichiana var. chinensis</name>
    <dbReference type="NCBI Taxonomy" id="29808"/>
    <lineage>
        <taxon>Eukaryota</taxon>
        <taxon>Viridiplantae</taxon>
        <taxon>Streptophyta</taxon>
        <taxon>Embryophyta</taxon>
        <taxon>Tracheophyta</taxon>
        <taxon>Spermatophyta</taxon>
        <taxon>Pinopsida</taxon>
        <taxon>Pinidae</taxon>
        <taxon>Conifers II</taxon>
        <taxon>Cupressales</taxon>
        <taxon>Taxaceae</taxon>
        <taxon>Taxus</taxon>
    </lineage>
</organism>
<evidence type="ECO:0000256" key="8">
    <source>
        <dbReference type="ARBA" id="ARBA00022776"/>
    </source>
</evidence>
<sequence>MYRRRTAKASRIKGRQGEGNTRKKNSRSNRFQIQLGENQRQKNQLHAERGEREKEREVLMARGVNNRTPLKAKAGARTRSLVANDDDTERAQARANAPTRRKSLLAQAPVEEPSSALLLDNHQILDLFQNCIRLATENKINQRNTWELSLIDHLSDIIKVEENDTETNFQKASCTLEAGVKIYSLRVDSVHCEAYKVLGGINRTGAGVEETEGEDVDGDQQEGDEKEPGKKISNPSTTLESSFDALNIKKFDVAFTVDPLYHQTSAHFDEGGAKGLLLNTLSVYNDCRIVFDSLDTPGNSMKVGMTQNKESLDTIDMLFIKDCIEQMVIGMQTKREISPTLQEILRSLDDPYRNSAEAITYIQNSDETIDRSVDGEDAMDGSFDVQPDEFECNENVGGVEDNLNNMSPDSHGSFDQEKTEVRFGYSDFVFEDDKNLMSEHTLDYLFLGMGVSSKSNAWAGPEHWKFRRLKDVQQSSDVQNEVSAKDNKSKKRKREPFSVDFLNPTETENVTLFGPPKSQRTLLLPQNSAFNRTTLPEDCHYQPEEFVKLFLLPSVMCIGKKGRTVNDDFLEHANSFEQSVMWDNKDGFDPTWDDAQDDSDVENLNVNMVVQPRKVQKIEVDYDKTSKQVDVHVLKRTLWFSIQDVCSTTKMDEGQKAETAMSFQGLLSNFPADCGAAAPEDISVHLCFICLLHLANEHCLSIQDQASLDDLSIRMPVESQKFNIGDGDNIVNNDVRVDIRHVTIGPWKGLAEKFGIGKSHREEDYGEEHEEETSNAREKVKSDHTPFKVETKVEIKSFEGQVDAELLDKWLKQLEVYFSVHNVTEAQRITFARLKIEGHALVWWETHLTTCENKKASYCEILARI</sequence>
<evidence type="ECO:0000313" key="13">
    <source>
        <dbReference type="Proteomes" id="UP000824469"/>
    </source>
</evidence>
<protein>
    <recommendedName>
        <fullName evidence="4">Condensin complex subunit 2</fullName>
    </recommendedName>
</protein>
<feature type="compositionally biased region" description="Polar residues" evidence="11">
    <location>
        <begin position="28"/>
        <end position="44"/>
    </location>
</feature>
<evidence type="ECO:0000256" key="10">
    <source>
        <dbReference type="ARBA" id="ARBA00023306"/>
    </source>
</evidence>
<feature type="region of interest" description="Disordered" evidence="11">
    <location>
        <begin position="206"/>
        <end position="238"/>
    </location>
</feature>
<evidence type="ECO:0000256" key="6">
    <source>
        <dbReference type="ARBA" id="ARBA00022490"/>
    </source>
</evidence>
<keyword evidence="6" id="KW-0963">Cytoplasm</keyword>
<dbReference type="GO" id="GO:0005737">
    <property type="term" value="C:cytoplasm"/>
    <property type="evidence" value="ECO:0007669"/>
    <property type="project" value="UniProtKB-SubCell"/>
</dbReference>
<feature type="compositionally biased region" description="Acidic residues" evidence="11">
    <location>
        <begin position="209"/>
        <end position="225"/>
    </location>
</feature>
<name>A0AA38GD29_TAXCH</name>
<accession>A0AA38GD29</accession>
<comment type="similarity">
    <text evidence="3">Belongs to the CND2 (condensin subunit 2) family.</text>
</comment>
<keyword evidence="8" id="KW-0498">Mitosis</keyword>
<evidence type="ECO:0000256" key="7">
    <source>
        <dbReference type="ARBA" id="ARBA00022618"/>
    </source>
</evidence>
<keyword evidence="13" id="KW-1185">Reference proteome</keyword>
<gene>
    <name evidence="12" type="ORF">KI387_015500</name>
</gene>
<dbReference type="EMBL" id="JAHRHJ020000003">
    <property type="protein sequence ID" value="KAH9320861.1"/>
    <property type="molecule type" value="Genomic_DNA"/>
</dbReference>
<dbReference type="PANTHER" id="PTHR13108">
    <property type="entry name" value="CONDENSIN COMPLEX SUBUNIT 2"/>
    <property type="match status" value="1"/>
</dbReference>